<evidence type="ECO:0000313" key="5">
    <source>
        <dbReference type="EMBL" id="MCQ4839698.1"/>
    </source>
</evidence>
<dbReference type="SUPFAM" id="SSF46785">
    <property type="entry name" value="Winged helix' DNA-binding domain"/>
    <property type="match status" value="1"/>
</dbReference>
<proteinExistence type="predicted"/>
<evidence type="ECO:0000256" key="3">
    <source>
        <dbReference type="ARBA" id="ARBA00023163"/>
    </source>
</evidence>
<evidence type="ECO:0000256" key="1">
    <source>
        <dbReference type="ARBA" id="ARBA00023015"/>
    </source>
</evidence>
<accession>A0ABT1RYP3</accession>
<evidence type="ECO:0000256" key="2">
    <source>
        <dbReference type="ARBA" id="ARBA00023125"/>
    </source>
</evidence>
<evidence type="ECO:0000259" key="4">
    <source>
        <dbReference type="Pfam" id="PF20466"/>
    </source>
</evidence>
<reference evidence="5 6" key="1">
    <citation type="submission" date="2022-06" db="EMBL/GenBank/DDBJ databases">
        <title>Isolation of gut microbiota from human fecal samples.</title>
        <authorList>
            <person name="Pamer E.G."/>
            <person name="Barat B."/>
            <person name="Waligurski E."/>
            <person name="Medina S."/>
            <person name="Paddock L."/>
            <person name="Mostad J."/>
        </authorList>
    </citation>
    <scope>NUCLEOTIDE SEQUENCE [LARGE SCALE GENOMIC DNA]</scope>
    <source>
        <strain evidence="5 6">DFI.9.73</strain>
    </source>
</reference>
<keyword evidence="3" id="KW-0804">Transcription</keyword>
<dbReference type="EMBL" id="JANFZH010000013">
    <property type="protein sequence ID" value="MCQ4839698.1"/>
    <property type="molecule type" value="Genomic_DNA"/>
</dbReference>
<protein>
    <submittedName>
        <fullName evidence="5">BlaI/MecI/CopY family transcriptional regulator</fullName>
    </submittedName>
</protein>
<organism evidence="5 6">
    <name type="scientific">Neglectibacter timonensis</name>
    <dbReference type="NCBI Taxonomy" id="1776382"/>
    <lineage>
        <taxon>Bacteria</taxon>
        <taxon>Bacillati</taxon>
        <taxon>Bacillota</taxon>
        <taxon>Clostridia</taxon>
        <taxon>Eubacteriales</taxon>
        <taxon>Oscillospiraceae</taxon>
        <taxon>Neglectibacter</taxon>
    </lineage>
</organism>
<keyword evidence="2" id="KW-0238">DNA-binding</keyword>
<gene>
    <name evidence="5" type="ORF">NE695_07205</name>
</gene>
<dbReference type="InterPro" id="IPR036390">
    <property type="entry name" value="WH_DNA-bd_sf"/>
</dbReference>
<keyword evidence="6" id="KW-1185">Reference proteome</keyword>
<dbReference type="InterPro" id="IPR005650">
    <property type="entry name" value="BlaI_family"/>
</dbReference>
<name>A0ABT1RYP3_9FIRM</name>
<keyword evidence="1" id="KW-0805">Transcription regulation</keyword>
<dbReference type="Pfam" id="PF03965">
    <property type="entry name" value="Penicillinase_R"/>
    <property type="match status" value="1"/>
</dbReference>
<dbReference type="InterPro" id="IPR046820">
    <property type="entry name" value="MmeI_TRD"/>
</dbReference>
<evidence type="ECO:0000313" key="6">
    <source>
        <dbReference type="Proteomes" id="UP001524473"/>
    </source>
</evidence>
<dbReference type="Proteomes" id="UP001524473">
    <property type="component" value="Unassembled WGS sequence"/>
</dbReference>
<feature type="domain" description="MmeI-like target recognition" evidence="4">
    <location>
        <begin position="99"/>
        <end position="177"/>
    </location>
</feature>
<comment type="caution">
    <text evidence="5">The sequence shown here is derived from an EMBL/GenBank/DDBJ whole genome shotgun (WGS) entry which is preliminary data.</text>
</comment>
<dbReference type="Pfam" id="PF20466">
    <property type="entry name" value="MmeI_TRD"/>
    <property type="match status" value="1"/>
</dbReference>
<sequence>MVMEKKLIERITRSHSELWRYDCNHLKVSSGLAASEYEFRGMAVLSEEAAEKEAPAVKRLVKTCYERDYFQTRAAKKCIYMAGTPVAADLRRRIGMKYFRNPAGRGSRYDPLKRQAADNEYLIFPDTLPENARGVPLALVSDGAVIGDGLWRVADPTLWDCGILASEMFAEWMKTVGSLGLYDCVCQFPFPPQREGDCEVMERFLNPLRRYWETGQEMGLSEALETLNGYVDSLYRERCPIDIQGEPSLPESRILYLLALRDKRGSAAKIAREGEAYNSRNVLAHPDVPRISLPTLLTILNSKEPVQPEKLGENLLSRAQDPYGSLKTLVKKGYLRRVETERTTVDKNGKKRNTAYESDVEYTGFFVEWIKFYLPEDPEQRSRAWELALLPSKERNPQFPGGSEYKTLKILWSAEKPLMKKEIKAERGMPETIDRLLEKGLVEERKGQYRRYRPLLSEVDFHAAVIREILSRMDERKNAVISMVGQQIGETWLSNV</sequence>